<sequence>MTYNIPRIRGVHRHVTRNPETLDQGSWMTCLAGHTVRLYGEHGLLKHPDPRASGVQAVHFRTGELRGTEDLAGELLGLHREEAAGLFACNNQDAIAWLEDILAAHDTAVWDRYVAELSGNDTGRVIR</sequence>
<accession>A0A846YMR9</accession>
<dbReference type="Proteomes" id="UP000570678">
    <property type="component" value="Unassembled WGS sequence"/>
</dbReference>
<keyword evidence="2" id="KW-1185">Reference proteome</keyword>
<organism evidence="1 2">
    <name type="scientific">Nocardia flavorosea</name>
    <dbReference type="NCBI Taxonomy" id="53429"/>
    <lineage>
        <taxon>Bacteria</taxon>
        <taxon>Bacillati</taxon>
        <taxon>Actinomycetota</taxon>
        <taxon>Actinomycetes</taxon>
        <taxon>Mycobacteriales</taxon>
        <taxon>Nocardiaceae</taxon>
        <taxon>Nocardia</taxon>
    </lineage>
</organism>
<dbReference type="EMBL" id="JAAXOT010000022">
    <property type="protein sequence ID" value="NKY60407.1"/>
    <property type="molecule type" value="Genomic_DNA"/>
</dbReference>
<evidence type="ECO:0000313" key="2">
    <source>
        <dbReference type="Proteomes" id="UP000570678"/>
    </source>
</evidence>
<dbReference type="AlphaFoldDB" id="A0A846YMR9"/>
<gene>
    <name evidence="1" type="ORF">HGA15_30580</name>
</gene>
<proteinExistence type="predicted"/>
<name>A0A846YMR9_9NOCA</name>
<dbReference type="RefSeq" id="WP_062979966.1">
    <property type="nucleotide sequence ID" value="NZ_JAAXOT010000022.1"/>
</dbReference>
<reference evidence="1 2" key="1">
    <citation type="submission" date="2020-04" db="EMBL/GenBank/DDBJ databases">
        <title>MicrobeNet Type strains.</title>
        <authorList>
            <person name="Nicholson A.C."/>
        </authorList>
    </citation>
    <scope>NUCLEOTIDE SEQUENCE [LARGE SCALE GENOMIC DNA]</scope>
    <source>
        <strain evidence="1 2">JCM 3332</strain>
    </source>
</reference>
<evidence type="ECO:0000313" key="1">
    <source>
        <dbReference type="EMBL" id="NKY60407.1"/>
    </source>
</evidence>
<comment type="caution">
    <text evidence="1">The sequence shown here is derived from an EMBL/GenBank/DDBJ whole genome shotgun (WGS) entry which is preliminary data.</text>
</comment>
<protein>
    <submittedName>
        <fullName evidence="1">Uncharacterized protein</fullName>
    </submittedName>
</protein>